<dbReference type="AlphaFoldDB" id="A0A6J4T6Y3"/>
<proteinExistence type="predicted"/>
<gene>
    <name evidence="2" type="ORF">AVDCRST_MAG05-3238</name>
</gene>
<organism evidence="2">
    <name type="scientific">uncultured Rubrobacteraceae bacterium</name>
    <dbReference type="NCBI Taxonomy" id="349277"/>
    <lineage>
        <taxon>Bacteria</taxon>
        <taxon>Bacillati</taxon>
        <taxon>Actinomycetota</taxon>
        <taxon>Rubrobacteria</taxon>
        <taxon>Rubrobacterales</taxon>
        <taxon>Rubrobacteraceae</taxon>
        <taxon>environmental samples</taxon>
    </lineage>
</organism>
<sequence length="53" mass="5563">EGARLRVRQAPGGQKRRGVVRAGPRARGPGPPRDATGRRAGPGSRGPGRLRQV</sequence>
<feature type="region of interest" description="Disordered" evidence="1">
    <location>
        <begin position="1"/>
        <end position="53"/>
    </location>
</feature>
<feature type="non-terminal residue" evidence="2">
    <location>
        <position position="53"/>
    </location>
</feature>
<name>A0A6J4T6Y3_9ACTN</name>
<feature type="compositionally biased region" description="Low complexity" evidence="1">
    <location>
        <begin position="38"/>
        <end position="53"/>
    </location>
</feature>
<dbReference type="EMBL" id="CADCVM010000365">
    <property type="protein sequence ID" value="CAA9514888.1"/>
    <property type="molecule type" value="Genomic_DNA"/>
</dbReference>
<accession>A0A6J4T6Y3</accession>
<protein>
    <submittedName>
        <fullName evidence="2">Uncharacterized protein</fullName>
    </submittedName>
</protein>
<reference evidence="2" key="1">
    <citation type="submission" date="2020-02" db="EMBL/GenBank/DDBJ databases">
        <authorList>
            <person name="Meier V. D."/>
        </authorList>
    </citation>
    <scope>NUCLEOTIDE SEQUENCE</scope>
    <source>
        <strain evidence="2">AVDCRST_MAG05</strain>
    </source>
</reference>
<evidence type="ECO:0000313" key="2">
    <source>
        <dbReference type="EMBL" id="CAA9514888.1"/>
    </source>
</evidence>
<feature type="non-terminal residue" evidence="2">
    <location>
        <position position="1"/>
    </location>
</feature>
<evidence type="ECO:0000256" key="1">
    <source>
        <dbReference type="SAM" id="MobiDB-lite"/>
    </source>
</evidence>